<gene>
    <name evidence="1" type="ORF">C7B46_08045</name>
</gene>
<comment type="caution">
    <text evidence="1">The sequence shown here is derived from an EMBL/GenBank/DDBJ whole genome shotgun (WGS) entry which is preliminary data.</text>
</comment>
<dbReference type="AlphaFoldDB" id="A0A2T2XH20"/>
<organism evidence="1 2">
    <name type="scientific">Sulfobacillus benefaciens</name>
    <dbReference type="NCBI Taxonomy" id="453960"/>
    <lineage>
        <taxon>Bacteria</taxon>
        <taxon>Bacillati</taxon>
        <taxon>Bacillota</taxon>
        <taxon>Clostridia</taxon>
        <taxon>Eubacteriales</taxon>
        <taxon>Clostridiales Family XVII. Incertae Sedis</taxon>
        <taxon>Sulfobacillus</taxon>
    </lineage>
</organism>
<sequence>MARHPSTPRHQRMTRTSRLQAAPHWISQYPGKNILRGYRRHFGVDFECAIKELTMLGITLDAQYLSQVCRSEQARIRHRQLRHQAALDRTSDWCGEYFGIMDAPNGDSDGWEDFFLLDWD</sequence>
<proteinExistence type="predicted"/>
<name>A0A2T2XH20_9FIRM</name>
<evidence type="ECO:0000313" key="2">
    <source>
        <dbReference type="Proteomes" id="UP000242972"/>
    </source>
</evidence>
<dbReference type="EMBL" id="PXYW01000016">
    <property type="protein sequence ID" value="PSR33789.1"/>
    <property type="molecule type" value="Genomic_DNA"/>
</dbReference>
<protein>
    <submittedName>
        <fullName evidence="1">Uncharacterized protein</fullName>
    </submittedName>
</protein>
<evidence type="ECO:0000313" key="1">
    <source>
        <dbReference type="EMBL" id="PSR33789.1"/>
    </source>
</evidence>
<reference evidence="1 2" key="1">
    <citation type="journal article" date="2014" name="BMC Genomics">
        <title>Comparison of environmental and isolate Sulfobacillus genomes reveals diverse carbon, sulfur, nitrogen, and hydrogen metabolisms.</title>
        <authorList>
            <person name="Justice N.B."/>
            <person name="Norman A."/>
            <person name="Brown C.T."/>
            <person name="Singh A."/>
            <person name="Thomas B.C."/>
            <person name="Banfield J.F."/>
        </authorList>
    </citation>
    <scope>NUCLEOTIDE SEQUENCE [LARGE SCALE GENOMIC DNA]</scope>
    <source>
        <strain evidence="1">AMDSBA4</strain>
    </source>
</reference>
<accession>A0A2T2XH20</accession>
<dbReference type="Proteomes" id="UP000242972">
    <property type="component" value="Unassembled WGS sequence"/>
</dbReference>